<dbReference type="STRING" id="570947.SAMN05421687_103234"/>
<organism evidence="2 3">
    <name type="scientific">Salimicrobium flavidum</name>
    <dbReference type="NCBI Taxonomy" id="570947"/>
    <lineage>
        <taxon>Bacteria</taxon>
        <taxon>Bacillati</taxon>
        <taxon>Bacillota</taxon>
        <taxon>Bacilli</taxon>
        <taxon>Bacillales</taxon>
        <taxon>Bacillaceae</taxon>
        <taxon>Salimicrobium</taxon>
    </lineage>
</organism>
<sequence length="434" mass="51099">MYIYKDRSVIYNLPPINEDLLTKESLTSYLVRLSNEHQLTVNDMVRRVLEIEFNKNSIDKKINFSKYLFENSETINGYGKSASELVIALNELSSREGIEKLTFLNWKKLIPSRNLLDKNFKYCPDCLKDWKDENKLYYPLIWGLNLVEVCIKHQKRLLNYCVNCNEQITFLKGKMVLGRCSKCFGLLYDDNFLPQKINVDGFQKYVHINLNYLISLDSIDYESCRNDFINNLNIIQTKYFNNELKSMSVELQIPKTSLYEYLTGEQFPSLKNLVSIGYSMNLSIRSLLEKEISLNADSPKSCDRIDIHKKTSGGTPIDRLKMKEKLKETLVRSEPTSLVRVAEEMGRDRKLLYNHFPELSKEISDKYSEFLKNKTFQRRKVMKLQIENAYYALIKDGIYPSRRQIENKLKKPGLLREKPLQNYWKFLLKRDGYS</sequence>
<dbReference type="RefSeq" id="WP_076557818.1">
    <property type="nucleotide sequence ID" value="NZ_FTOC01000003.1"/>
</dbReference>
<proteinExistence type="predicted"/>
<dbReference type="AlphaFoldDB" id="A0A1N7J2L8"/>
<protein>
    <submittedName>
        <fullName evidence="2">Transcriptional regulator, TetR family</fullName>
    </submittedName>
</protein>
<evidence type="ECO:0000259" key="1">
    <source>
        <dbReference type="Pfam" id="PF06527"/>
    </source>
</evidence>
<gene>
    <name evidence="2" type="ORF">SAMN05421687_103234</name>
</gene>
<accession>A0A1N7J2L8</accession>
<dbReference type="Proteomes" id="UP000187608">
    <property type="component" value="Unassembled WGS sequence"/>
</dbReference>
<feature type="domain" description="TniQ" evidence="1">
    <location>
        <begin position="20"/>
        <end position="157"/>
    </location>
</feature>
<name>A0A1N7J2L8_9BACI</name>
<dbReference type="Pfam" id="PF06527">
    <property type="entry name" value="TniQ"/>
    <property type="match status" value="1"/>
</dbReference>
<keyword evidence="3" id="KW-1185">Reference proteome</keyword>
<reference evidence="3" key="1">
    <citation type="submission" date="2017-01" db="EMBL/GenBank/DDBJ databases">
        <authorList>
            <person name="Varghese N."/>
            <person name="Submissions S."/>
        </authorList>
    </citation>
    <scope>NUCLEOTIDE SEQUENCE [LARGE SCALE GENOMIC DNA]</scope>
    <source>
        <strain evidence="3">DSM 23127</strain>
    </source>
</reference>
<evidence type="ECO:0000313" key="2">
    <source>
        <dbReference type="EMBL" id="SIS43461.1"/>
    </source>
</evidence>
<evidence type="ECO:0000313" key="3">
    <source>
        <dbReference type="Proteomes" id="UP000187608"/>
    </source>
</evidence>
<dbReference type="InterPro" id="IPR009492">
    <property type="entry name" value="TniQ"/>
</dbReference>
<dbReference type="OrthoDB" id="7029747at2"/>
<dbReference type="EMBL" id="FTOC01000003">
    <property type="protein sequence ID" value="SIS43461.1"/>
    <property type="molecule type" value="Genomic_DNA"/>
</dbReference>